<reference evidence="2 3" key="1">
    <citation type="journal article" date="2018" name="Mol. Biol. Evol.">
        <title>Broad Genomic Sampling Reveals a Smut Pathogenic Ancestry of the Fungal Clade Ustilaginomycotina.</title>
        <authorList>
            <person name="Kijpornyongpan T."/>
            <person name="Mondo S.J."/>
            <person name="Barry K."/>
            <person name="Sandor L."/>
            <person name="Lee J."/>
            <person name="Lipzen A."/>
            <person name="Pangilinan J."/>
            <person name="LaButti K."/>
            <person name="Hainaut M."/>
            <person name="Henrissat B."/>
            <person name="Grigoriev I.V."/>
            <person name="Spatafora J.W."/>
            <person name="Aime M.C."/>
        </authorList>
    </citation>
    <scope>NUCLEOTIDE SEQUENCE [LARGE SCALE GENOMIC DNA]</scope>
    <source>
        <strain evidence="2 3">MCA 4718</strain>
    </source>
</reference>
<organism evidence="2 3">
    <name type="scientific">Pseudomicrostroma glucosiphilum</name>
    <dbReference type="NCBI Taxonomy" id="1684307"/>
    <lineage>
        <taxon>Eukaryota</taxon>
        <taxon>Fungi</taxon>
        <taxon>Dikarya</taxon>
        <taxon>Basidiomycota</taxon>
        <taxon>Ustilaginomycotina</taxon>
        <taxon>Exobasidiomycetes</taxon>
        <taxon>Microstromatales</taxon>
        <taxon>Microstromatales incertae sedis</taxon>
        <taxon>Pseudomicrostroma</taxon>
    </lineage>
</organism>
<keyword evidence="3" id="KW-1185">Reference proteome</keyword>
<dbReference type="EMBL" id="KZ819326">
    <property type="protein sequence ID" value="PWN21051.1"/>
    <property type="molecule type" value="Genomic_DNA"/>
</dbReference>
<evidence type="ECO:0000256" key="1">
    <source>
        <dbReference type="SAM" id="MobiDB-lite"/>
    </source>
</evidence>
<protein>
    <submittedName>
        <fullName evidence="2">Uncharacterized protein</fullName>
    </submittedName>
</protein>
<gene>
    <name evidence="2" type="ORF">BCV69DRAFT_182630</name>
</gene>
<proteinExistence type="predicted"/>
<sequence>MCGRLKVPSRLSTSEQSDPEVALDEASFQCRFRRRNCYASHVLSFQQRQPFYSGRTGCRVRSTIADSAVTAREDAKRRAGASVPMGSASRGTVYRGQCSRDGKGRCREENSRWPKDAMLISFSLEQEKGCLPSAPKQRRDWLLLTRHFLPVRCVMRAWRSSELLPSAGRKRSAGPPCRSLVSGLSGTPYRLGLQHRPLSPDC</sequence>
<feature type="region of interest" description="Disordered" evidence="1">
    <location>
        <begin position="75"/>
        <end position="96"/>
    </location>
</feature>
<evidence type="ECO:0000313" key="2">
    <source>
        <dbReference type="EMBL" id="PWN21051.1"/>
    </source>
</evidence>
<name>A0A316U9A8_9BASI</name>
<evidence type="ECO:0000313" key="3">
    <source>
        <dbReference type="Proteomes" id="UP000245942"/>
    </source>
</evidence>
<dbReference type="Proteomes" id="UP000245942">
    <property type="component" value="Unassembled WGS sequence"/>
</dbReference>
<dbReference type="RefSeq" id="XP_025348211.1">
    <property type="nucleotide sequence ID" value="XM_025489577.1"/>
</dbReference>
<dbReference type="GeneID" id="37011311"/>
<accession>A0A316U9A8</accession>
<dbReference type="AlphaFoldDB" id="A0A316U9A8"/>